<evidence type="ECO:0000256" key="2">
    <source>
        <dbReference type="SAM" id="SignalP"/>
    </source>
</evidence>
<feature type="region of interest" description="Disordered" evidence="1">
    <location>
        <begin position="83"/>
        <end position="112"/>
    </location>
</feature>
<dbReference type="EMBL" id="CP137311">
    <property type="protein sequence ID" value="WQF86140.1"/>
    <property type="molecule type" value="Genomic_DNA"/>
</dbReference>
<accession>A0AAX4ISA9</accession>
<proteinExistence type="predicted"/>
<keyword evidence="2" id="KW-0732">Signal</keyword>
<sequence length="128" mass="14042">MHGHCQSIMVSFSLSLLFTVLLEQDTNPQGKIPTLSVLHVTGQAPRPWLVALPRVNTSSEKQSRPAYLPTALKLILTLPPKSEETNAAGWRHSDTDRSSVGQTTDKTCPPTLNTIQSWPVPPLLTVHL</sequence>
<reference evidence="4" key="1">
    <citation type="journal article" date="2023" name="bioRxiv">
        <title>Complete genome of the Medicago anthracnose fungus, Colletotrichum destructivum, reveals a mini-chromosome-like region within a core chromosome.</title>
        <authorList>
            <person name="Lapalu N."/>
            <person name="Simon A."/>
            <person name="Lu A."/>
            <person name="Plaumann P.-L."/>
            <person name="Amselem J."/>
            <person name="Pigne S."/>
            <person name="Auger A."/>
            <person name="Koch C."/>
            <person name="Dallery J.-F."/>
            <person name="O'Connell R.J."/>
        </authorList>
    </citation>
    <scope>NUCLEOTIDE SEQUENCE [LARGE SCALE GENOMIC DNA]</scope>
    <source>
        <strain evidence="4">CBS 520.97</strain>
    </source>
</reference>
<protein>
    <submittedName>
        <fullName evidence="3">Uncharacterized protein</fullName>
    </submittedName>
</protein>
<dbReference type="Proteomes" id="UP001322277">
    <property type="component" value="Chromosome 7"/>
</dbReference>
<name>A0AAX4ISA9_9PEZI</name>
<gene>
    <name evidence="3" type="ORF">CDEST_11154</name>
</gene>
<evidence type="ECO:0000313" key="4">
    <source>
        <dbReference type="Proteomes" id="UP001322277"/>
    </source>
</evidence>
<feature type="signal peptide" evidence="2">
    <location>
        <begin position="1"/>
        <end position="23"/>
    </location>
</feature>
<evidence type="ECO:0000313" key="3">
    <source>
        <dbReference type="EMBL" id="WQF86140.1"/>
    </source>
</evidence>
<feature type="compositionally biased region" description="Polar residues" evidence="1">
    <location>
        <begin position="98"/>
        <end position="112"/>
    </location>
</feature>
<dbReference type="AlphaFoldDB" id="A0AAX4ISA9"/>
<feature type="chain" id="PRO_5043421827" evidence="2">
    <location>
        <begin position="24"/>
        <end position="128"/>
    </location>
</feature>
<dbReference type="GeneID" id="87947654"/>
<dbReference type="RefSeq" id="XP_062783361.1">
    <property type="nucleotide sequence ID" value="XM_062927310.1"/>
</dbReference>
<evidence type="ECO:0000256" key="1">
    <source>
        <dbReference type="SAM" id="MobiDB-lite"/>
    </source>
</evidence>
<organism evidence="3 4">
    <name type="scientific">Colletotrichum destructivum</name>
    <dbReference type="NCBI Taxonomy" id="34406"/>
    <lineage>
        <taxon>Eukaryota</taxon>
        <taxon>Fungi</taxon>
        <taxon>Dikarya</taxon>
        <taxon>Ascomycota</taxon>
        <taxon>Pezizomycotina</taxon>
        <taxon>Sordariomycetes</taxon>
        <taxon>Hypocreomycetidae</taxon>
        <taxon>Glomerellales</taxon>
        <taxon>Glomerellaceae</taxon>
        <taxon>Colletotrichum</taxon>
        <taxon>Colletotrichum destructivum species complex</taxon>
    </lineage>
</organism>
<keyword evidence="4" id="KW-1185">Reference proteome</keyword>
<dbReference type="KEGG" id="cdet:87947654"/>